<accession>A0A0G0ARN0</accession>
<comment type="caution">
    <text evidence="3">The sequence shown here is derived from an EMBL/GenBank/DDBJ whole genome shotgun (WGS) entry which is preliminary data.</text>
</comment>
<feature type="chain" id="PRO_5002531303" evidence="1">
    <location>
        <begin position="25"/>
        <end position="612"/>
    </location>
</feature>
<feature type="domain" description="Sporulation stage II protein D amidase enhancer LytB N-terminal" evidence="2">
    <location>
        <begin position="446"/>
        <end position="534"/>
    </location>
</feature>
<reference evidence="3 4" key="1">
    <citation type="journal article" date="2015" name="Nature">
        <title>rRNA introns, odd ribosomes, and small enigmatic genomes across a large radiation of phyla.</title>
        <authorList>
            <person name="Brown C.T."/>
            <person name="Hug L.A."/>
            <person name="Thomas B.C."/>
            <person name="Sharon I."/>
            <person name="Castelle C.J."/>
            <person name="Singh A."/>
            <person name="Wilkins M.J."/>
            <person name="Williams K.H."/>
            <person name="Banfield J.F."/>
        </authorList>
    </citation>
    <scope>NUCLEOTIDE SEQUENCE [LARGE SCALE GENOMIC DNA]</scope>
</reference>
<dbReference type="Proteomes" id="UP000034927">
    <property type="component" value="Unassembled WGS sequence"/>
</dbReference>
<dbReference type="EMBL" id="LBPO01000001">
    <property type="protein sequence ID" value="KKP59559.1"/>
    <property type="molecule type" value="Genomic_DNA"/>
</dbReference>
<dbReference type="Pfam" id="PF08486">
    <property type="entry name" value="SpoIID"/>
    <property type="match status" value="1"/>
</dbReference>
<name>A0A0G0ARN0_9BACT</name>
<organism evidence="3 4">
    <name type="scientific">Candidatus Magasanikbacteria bacterium GW2011_GWC2_34_16</name>
    <dbReference type="NCBI Taxonomy" id="1619045"/>
    <lineage>
        <taxon>Bacteria</taxon>
        <taxon>Candidatus Magasanikiibacteriota</taxon>
    </lineage>
</organism>
<dbReference type="AlphaFoldDB" id="A0A0G0ARN0"/>
<dbReference type="InterPro" id="IPR013693">
    <property type="entry name" value="SpoIID/LytB_N"/>
</dbReference>
<gene>
    <name evidence="3" type="ORF">UR53_C0001G0059</name>
</gene>
<dbReference type="Gene3D" id="2.60.40.10">
    <property type="entry name" value="Immunoglobulins"/>
    <property type="match status" value="2"/>
</dbReference>
<evidence type="ECO:0000256" key="1">
    <source>
        <dbReference type="SAM" id="SignalP"/>
    </source>
</evidence>
<keyword evidence="1" id="KW-0732">Signal</keyword>
<proteinExistence type="predicted"/>
<feature type="signal peptide" evidence="1">
    <location>
        <begin position="1"/>
        <end position="24"/>
    </location>
</feature>
<sequence>MLKRFLTLFVTFFCFIVFVPPVKAAGFVEPVARDKTFSGKYVSQTVSDPIEIPAGEYKDVVVKIKNTGKSVWANVGPNYVSAYTVDPNYHNSKLAGKNWLAKDQPAKISATTKPGQIAEIKIRLYAPTKIGDYKEDFYLVSENKTWIAGTHFYLKVKAVAVKPKVNVTSVSDDNIGNSGLDGQDESELVNKEYNANLVAFSARSISAGGGEQVKFIVRYLNAGTVAWDNYSWQEAGSRPTGDSTTRVNITDPSWQSIQKITGGDSVVKPGDPLEVVYLFRLPAKQGNYIARFQLTANNHTLVGGTLELPITVTSDAPSGYQETVFSSARVLINEPTIRIGLYKTTDEVEFISSFPYKVYSGEVLKGDLPAGTKAMLNYSNGVYGFFGAGLDFTEGEKIRLVPYDPQNYFTLVNYDRKVSWKGAKNFNMYRGTFEYVYSPKSSMPYIVNELPLDEYIAGIGETSSGAAMEYIKAILVAARSYAYYNINNGLPASQRTFDVYATTVDQLYLGYNSEVLMPRVVQAEQATYGEMVTYNSTVVTTPYFGHSDGRTRLWSEAWGGTDKPWLQPVDCKYDEGQSMFGPDAAARADKDGWTYDQLLKYYYTGVQVEKIY</sequence>
<dbReference type="InterPro" id="IPR013783">
    <property type="entry name" value="Ig-like_fold"/>
</dbReference>
<evidence type="ECO:0000313" key="4">
    <source>
        <dbReference type="Proteomes" id="UP000034927"/>
    </source>
</evidence>
<evidence type="ECO:0000313" key="3">
    <source>
        <dbReference type="EMBL" id="KKP59559.1"/>
    </source>
</evidence>
<protein>
    <submittedName>
        <fullName evidence="3">Amidase enhancer</fullName>
    </submittedName>
</protein>
<evidence type="ECO:0000259" key="2">
    <source>
        <dbReference type="Pfam" id="PF08486"/>
    </source>
</evidence>